<dbReference type="GO" id="GO:0071782">
    <property type="term" value="C:endoplasmic reticulum tubular network"/>
    <property type="evidence" value="ECO:0007669"/>
    <property type="project" value="TreeGrafter"/>
</dbReference>
<protein>
    <submittedName>
        <fullName evidence="3">Nucleosomal binding protein 1</fullName>
    </submittedName>
</protein>
<dbReference type="GO" id="GO:0071786">
    <property type="term" value="P:endoplasmic reticulum tubular network organization"/>
    <property type="evidence" value="ECO:0007669"/>
    <property type="project" value="InterPro"/>
</dbReference>
<evidence type="ECO:0000313" key="4">
    <source>
        <dbReference type="Proteomes" id="UP000241769"/>
    </source>
</evidence>
<organism evidence="3 4">
    <name type="scientific">Planoprotostelium fungivorum</name>
    <dbReference type="NCBI Taxonomy" id="1890364"/>
    <lineage>
        <taxon>Eukaryota</taxon>
        <taxon>Amoebozoa</taxon>
        <taxon>Evosea</taxon>
        <taxon>Variosea</taxon>
        <taxon>Cavosteliida</taxon>
        <taxon>Cavosteliaceae</taxon>
        <taxon>Planoprotostelium</taxon>
    </lineage>
</organism>
<feature type="compositionally biased region" description="Basic and acidic residues" evidence="1">
    <location>
        <begin position="348"/>
        <end position="371"/>
    </location>
</feature>
<keyword evidence="4" id="KW-1185">Reference proteome</keyword>
<feature type="transmembrane region" description="Helical" evidence="2">
    <location>
        <begin position="51"/>
        <end position="69"/>
    </location>
</feature>
<dbReference type="InParanoid" id="A0A2P6NVZ2"/>
<feature type="region of interest" description="Disordered" evidence="1">
    <location>
        <begin position="242"/>
        <end position="280"/>
    </location>
</feature>
<dbReference type="PANTHER" id="PTHR22166">
    <property type="entry name" value="ENDOPLASMIC RETICULUM JUNCTION FORMATION PROTEIN LUNAPARK"/>
    <property type="match status" value="1"/>
</dbReference>
<dbReference type="InterPro" id="IPR040115">
    <property type="entry name" value="Lnp"/>
</dbReference>
<comment type="caution">
    <text evidence="3">The sequence shown here is derived from an EMBL/GenBank/DDBJ whole genome shotgun (WGS) entry which is preliminary data.</text>
</comment>
<name>A0A2P6NVZ2_9EUKA</name>
<dbReference type="EMBL" id="MDYQ01000014">
    <property type="protein sequence ID" value="PRP88129.1"/>
    <property type="molecule type" value="Genomic_DNA"/>
</dbReference>
<evidence type="ECO:0000313" key="3">
    <source>
        <dbReference type="EMBL" id="PRP88129.1"/>
    </source>
</evidence>
<feature type="compositionally biased region" description="Basic and acidic residues" evidence="1">
    <location>
        <begin position="242"/>
        <end position="257"/>
    </location>
</feature>
<reference evidence="3 4" key="1">
    <citation type="journal article" date="2018" name="Genome Biol. Evol.">
        <title>Multiple Roots of Fruiting Body Formation in Amoebozoa.</title>
        <authorList>
            <person name="Hillmann F."/>
            <person name="Forbes G."/>
            <person name="Novohradska S."/>
            <person name="Ferling I."/>
            <person name="Riege K."/>
            <person name="Groth M."/>
            <person name="Westermann M."/>
            <person name="Marz M."/>
            <person name="Spaller T."/>
            <person name="Winckler T."/>
            <person name="Schaap P."/>
            <person name="Glockner G."/>
        </authorList>
    </citation>
    <scope>NUCLEOTIDE SEQUENCE [LARGE SCALE GENOMIC DNA]</scope>
    <source>
        <strain evidence="3 4">Jena</strain>
    </source>
</reference>
<dbReference type="Proteomes" id="UP000241769">
    <property type="component" value="Unassembled WGS sequence"/>
</dbReference>
<sequence>MPDITEKASVTNLLCEETVAQALERTEKQIQSLKSSNVNVRNRWHTHIRRLVISTILLELTYAFVYYLIFFGREPDVPMTKDGNILSRNEIRGQVLLWKVIYASPLFVIIFAGIILRRLINWWFGSSIANYEKRVANLLKEQDTQLSEFAKSTKYYETQELINKYSKKAVKSPAKPNTKSTNEISLTKEVQQLKSNTQRLNEENFRLKQYIQQLLAAQNGKELPALTQEKKEEGLALVEVKKEQEKEEKRGEKEDKPQPLAIKAETPEQSPGKKKQKRRYVMAVPADIIAGRNRPQLSSASEENEGWFDRLCNYLVGPEYSEKPKESSVLQNAAPLEERMAAIIEANQSRDDHDDGADETKDKTVEEKKNE</sequence>
<dbReference type="AlphaFoldDB" id="A0A2P6NVZ2"/>
<feature type="region of interest" description="Disordered" evidence="1">
    <location>
        <begin position="344"/>
        <end position="371"/>
    </location>
</feature>
<keyword evidence="2" id="KW-0472">Membrane</keyword>
<proteinExistence type="predicted"/>
<accession>A0A2P6NVZ2</accession>
<keyword evidence="2" id="KW-0812">Transmembrane</keyword>
<evidence type="ECO:0000256" key="1">
    <source>
        <dbReference type="SAM" id="MobiDB-lite"/>
    </source>
</evidence>
<keyword evidence="2" id="KW-1133">Transmembrane helix</keyword>
<gene>
    <name evidence="3" type="ORF">PROFUN_04220</name>
</gene>
<evidence type="ECO:0000256" key="2">
    <source>
        <dbReference type="SAM" id="Phobius"/>
    </source>
</evidence>
<dbReference type="PANTHER" id="PTHR22166:SF12">
    <property type="entry name" value="ENDOPLASMIC RETICULUM JUNCTION FORMATION PROTEIN LUNAPARK"/>
    <property type="match status" value="1"/>
</dbReference>
<feature type="transmembrane region" description="Helical" evidence="2">
    <location>
        <begin position="96"/>
        <end position="116"/>
    </location>
</feature>